<evidence type="ECO:0000313" key="1">
    <source>
        <dbReference type="EMBL" id="BDT79228.1"/>
    </source>
</evidence>
<name>A0ABM8CN20_9BURK</name>
<accession>A0ABM8CN20</accession>
<evidence type="ECO:0000313" key="2">
    <source>
        <dbReference type="Proteomes" id="UP001211204"/>
    </source>
</evidence>
<dbReference type="RefSeq" id="WP_281744481.1">
    <property type="nucleotide sequence ID" value="NZ_AP026974.1"/>
</dbReference>
<reference evidence="1 2" key="1">
    <citation type="submission" date="2022-11" db="EMBL/GenBank/DDBJ databases">
        <title>Complete Genome Sequences of three Polynucleobacter sp. Subcluster PnecC Strains KF022, KF023, and KF032 Isolated from a Shallow Eutrophic Lake in Japan.</title>
        <authorList>
            <person name="Ogata Y."/>
            <person name="Watanabe K."/>
            <person name="Takemine S."/>
            <person name="Shindo C."/>
            <person name="Kurokawa R."/>
            <person name="Suda W."/>
        </authorList>
    </citation>
    <scope>NUCLEOTIDE SEQUENCE [LARGE SCALE GENOMIC DNA]</scope>
    <source>
        <strain evidence="1 2">KF032</strain>
    </source>
</reference>
<dbReference type="Proteomes" id="UP001211204">
    <property type="component" value="Chromosome"/>
</dbReference>
<gene>
    <name evidence="1" type="ORF">PKF032_11160</name>
</gene>
<dbReference type="Pfam" id="PF05119">
    <property type="entry name" value="Terminase_4"/>
    <property type="match status" value="1"/>
</dbReference>
<sequence>MAKTRKTRSDSIKGMQITAAVARDVLIPKTANLSDLEAEIFTAAASQLPASERTKPAVALMLTEFAKSAALVTQMDDLLKVEGHVINAPGGQKWVHPAFKIRESAHKQMITSFRACSLSPSGDKADLVRQAALETQARGGRPLAIIPPQKTGDQPDWAAMAAALEKEMGGK</sequence>
<proteinExistence type="predicted"/>
<keyword evidence="2" id="KW-1185">Reference proteome</keyword>
<dbReference type="InterPro" id="IPR006448">
    <property type="entry name" value="Phage_term_ssu_P27"/>
</dbReference>
<organism evidence="1 2">
    <name type="scientific">Polynucleobacter yangtzensis</name>
    <dbReference type="NCBI Taxonomy" id="1743159"/>
    <lineage>
        <taxon>Bacteria</taxon>
        <taxon>Pseudomonadati</taxon>
        <taxon>Pseudomonadota</taxon>
        <taxon>Betaproteobacteria</taxon>
        <taxon>Burkholderiales</taxon>
        <taxon>Burkholderiaceae</taxon>
        <taxon>Polynucleobacter</taxon>
    </lineage>
</organism>
<protein>
    <submittedName>
        <fullName evidence="1">Uncharacterized protein</fullName>
    </submittedName>
</protein>
<dbReference type="EMBL" id="AP026974">
    <property type="protein sequence ID" value="BDT79228.1"/>
    <property type="molecule type" value="Genomic_DNA"/>
</dbReference>